<proteinExistence type="predicted"/>
<sequence length="174" mass="20102">MKGRKYYRCKGSLPLMCVSETECHGTPLGAQDIVRAFAEGLYLFEQELHKPLLVFLMFTAVFYFFSWYFNRAYEQSSAISLSGVKTERDFNGHVPRSIYQPPHAAVVGSEHPEVDISIDLTKLYNLEVNIFVLHEWFEKEGKILMFNVIAYMGCFKSGVLLFEQTCHFVLDLTY</sequence>
<keyword evidence="1" id="KW-1133">Transmembrane helix</keyword>
<name>R0L7A5_ANAPL</name>
<feature type="transmembrane region" description="Helical" evidence="1">
    <location>
        <begin position="52"/>
        <end position="69"/>
    </location>
</feature>
<reference evidence="3" key="1">
    <citation type="journal article" date="2013" name="Nat. Genet.">
        <title>The duck genome and transcriptome provide insight into an avian influenza virus reservoir species.</title>
        <authorList>
            <person name="Huang Y."/>
            <person name="Li Y."/>
            <person name="Burt D.W."/>
            <person name="Chen H."/>
            <person name="Zhang Y."/>
            <person name="Qian W."/>
            <person name="Kim H."/>
            <person name="Gan S."/>
            <person name="Zhao Y."/>
            <person name="Li J."/>
            <person name="Yi K."/>
            <person name="Feng H."/>
            <person name="Zhu P."/>
            <person name="Li B."/>
            <person name="Liu Q."/>
            <person name="Fairley S."/>
            <person name="Magor K.E."/>
            <person name="Du Z."/>
            <person name="Hu X."/>
            <person name="Goodman L."/>
            <person name="Tafer H."/>
            <person name="Vignal A."/>
            <person name="Lee T."/>
            <person name="Kim K.W."/>
            <person name="Sheng Z."/>
            <person name="An Y."/>
            <person name="Searle S."/>
            <person name="Herrero J."/>
            <person name="Groenen M.A."/>
            <person name="Crooijmans R.P."/>
            <person name="Faraut T."/>
            <person name="Cai Q."/>
            <person name="Webster R.G."/>
            <person name="Aldridge J.R."/>
            <person name="Warren W.C."/>
            <person name="Bartschat S."/>
            <person name="Kehr S."/>
            <person name="Marz M."/>
            <person name="Stadler P.F."/>
            <person name="Smith J."/>
            <person name="Kraus R.H."/>
            <person name="Zhao Y."/>
            <person name="Ren L."/>
            <person name="Fei J."/>
            <person name="Morisson M."/>
            <person name="Kaiser P."/>
            <person name="Griffin D.K."/>
            <person name="Rao M."/>
            <person name="Pitel F."/>
            <person name="Wang J."/>
            <person name="Li N."/>
        </authorList>
    </citation>
    <scope>NUCLEOTIDE SEQUENCE [LARGE SCALE GENOMIC DNA]</scope>
</reference>
<dbReference type="Proteomes" id="UP000296049">
    <property type="component" value="Unassembled WGS sequence"/>
</dbReference>
<evidence type="ECO:0000313" key="2">
    <source>
        <dbReference type="EMBL" id="EOB01484.1"/>
    </source>
</evidence>
<keyword evidence="1" id="KW-0812">Transmembrane</keyword>
<organism evidence="2 3">
    <name type="scientific">Anas platyrhynchos</name>
    <name type="common">Mallard</name>
    <name type="synonym">Anas boschas</name>
    <dbReference type="NCBI Taxonomy" id="8839"/>
    <lineage>
        <taxon>Eukaryota</taxon>
        <taxon>Metazoa</taxon>
        <taxon>Chordata</taxon>
        <taxon>Craniata</taxon>
        <taxon>Vertebrata</taxon>
        <taxon>Euteleostomi</taxon>
        <taxon>Archelosauria</taxon>
        <taxon>Archosauria</taxon>
        <taxon>Dinosauria</taxon>
        <taxon>Saurischia</taxon>
        <taxon>Theropoda</taxon>
        <taxon>Coelurosauria</taxon>
        <taxon>Aves</taxon>
        <taxon>Neognathae</taxon>
        <taxon>Galloanserae</taxon>
        <taxon>Anseriformes</taxon>
        <taxon>Anatidae</taxon>
        <taxon>Anatinae</taxon>
        <taxon>Anas</taxon>
    </lineage>
</organism>
<dbReference type="AlphaFoldDB" id="R0L7A5"/>
<keyword evidence="1" id="KW-0472">Membrane</keyword>
<keyword evidence="3" id="KW-1185">Reference proteome</keyword>
<evidence type="ECO:0000313" key="3">
    <source>
        <dbReference type="Proteomes" id="UP000296049"/>
    </source>
</evidence>
<accession>R0L7A5</accession>
<protein>
    <submittedName>
        <fullName evidence="2">Uncharacterized protein</fullName>
    </submittedName>
</protein>
<gene>
    <name evidence="2" type="ORF">Anapl_13573</name>
</gene>
<dbReference type="EMBL" id="KB743086">
    <property type="protein sequence ID" value="EOB01484.1"/>
    <property type="molecule type" value="Genomic_DNA"/>
</dbReference>
<evidence type="ECO:0000256" key="1">
    <source>
        <dbReference type="SAM" id="Phobius"/>
    </source>
</evidence>